<reference evidence="3" key="1">
    <citation type="submission" date="2023-05" db="EMBL/GenBank/DDBJ databases">
        <title>Nepenthes gracilis genome sequencing.</title>
        <authorList>
            <person name="Fukushima K."/>
        </authorList>
    </citation>
    <scope>NUCLEOTIDE SEQUENCE</scope>
    <source>
        <strain evidence="3">SING2019-196</strain>
    </source>
</reference>
<keyword evidence="1" id="KW-0539">Nucleus</keyword>
<comment type="function">
    <text evidence="1">Acts as a component of the essential kinetochore-associated NDC80 complex, which is required for chromosome segregation and spindle checkpoint activity.</text>
</comment>
<dbReference type="Pfam" id="PF08286">
    <property type="entry name" value="Spc24"/>
    <property type="match status" value="1"/>
</dbReference>
<keyword evidence="1" id="KW-0158">Chromosome</keyword>
<keyword evidence="2" id="KW-0175">Coiled coil</keyword>
<keyword evidence="1" id="KW-0132">Cell division</keyword>
<dbReference type="GO" id="GO:0000776">
    <property type="term" value="C:kinetochore"/>
    <property type="evidence" value="ECO:0007669"/>
    <property type="project" value="UniProtKB-KW"/>
</dbReference>
<keyword evidence="4" id="KW-1185">Reference proteome</keyword>
<evidence type="ECO:0000313" key="3">
    <source>
        <dbReference type="EMBL" id="GMH25657.1"/>
    </source>
</evidence>
<name>A0AAD3TA71_NEPGR</name>
<dbReference type="GO" id="GO:0005634">
    <property type="term" value="C:nucleus"/>
    <property type="evidence" value="ECO:0007669"/>
    <property type="project" value="UniProtKB-SubCell"/>
</dbReference>
<keyword evidence="1" id="KW-0131">Cell cycle</keyword>
<evidence type="ECO:0000256" key="2">
    <source>
        <dbReference type="SAM" id="Coils"/>
    </source>
</evidence>
<protein>
    <recommendedName>
        <fullName evidence="1">Kinetochore protein Spc24</fullName>
    </recommendedName>
</protein>
<keyword evidence="1" id="KW-0498">Mitosis</keyword>
<dbReference type="InterPro" id="IPR044951">
    <property type="entry name" value="SPC24-like"/>
</dbReference>
<sequence length="164" mass="18977">MGDAPRNFDLENLWSYCDDLVGVLRDKRDIRVLSQCLEYSNAIQSSSNSDFNDVQSSIRDFQKKIDDCKQKIEEAKSNVVADEELGQLQKQLDEELQTEHLLLEDTKLSFYASVTNIIPDLDSKCNFSGQIVRRDKQVAQRFDFDPAKEDSYDICNSIWKMINH</sequence>
<gene>
    <name evidence="3" type="ORF">Nepgr_027500</name>
</gene>
<evidence type="ECO:0000256" key="1">
    <source>
        <dbReference type="RuleBase" id="RU368011"/>
    </source>
</evidence>
<dbReference type="GO" id="GO:0051983">
    <property type="term" value="P:regulation of chromosome segregation"/>
    <property type="evidence" value="ECO:0007669"/>
    <property type="project" value="InterPro"/>
</dbReference>
<accession>A0AAD3TA71</accession>
<comment type="similarity">
    <text evidence="1">Belongs to the SPC24 family.</text>
</comment>
<dbReference type="PANTHER" id="PTHR35730">
    <property type="entry name" value="KINETOCHORE PROTEIN SPC24 HOMOLOG-RELATED"/>
    <property type="match status" value="1"/>
</dbReference>
<dbReference type="PANTHER" id="PTHR35730:SF2">
    <property type="entry name" value="KINETOCHORE PROTEIN SPC24 HOMOLOG-RELATED"/>
    <property type="match status" value="1"/>
</dbReference>
<proteinExistence type="inferred from homology"/>
<dbReference type="InterPro" id="IPR013252">
    <property type="entry name" value="Ndc80_Spc24"/>
</dbReference>
<dbReference type="EMBL" id="BSYO01000029">
    <property type="protein sequence ID" value="GMH25657.1"/>
    <property type="molecule type" value="Genomic_DNA"/>
</dbReference>
<dbReference type="AlphaFoldDB" id="A0AAD3TA71"/>
<organism evidence="3 4">
    <name type="scientific">Nepenthes gracilis</name>
    <name type="common">Slender pitcher plant</name>
    <dbReference type="NCBI Taxonomy" id="150966"/>
    <lineage>
        <taxon>Eukaryota</taxon>
        <taxon>Viridiplantae</taxon>
        <taxon>Streptophyta</taxon>
        <taxon>Embryophyta</taxon>
        <taxon>Tracheophyta</taxon>
        <taxon>Spermatophyta</taxon>
        <taxon>Magnoliopsida</taxon>
        <taxon>eudicotyledons</taxon>
        <taxon>Gunneridae</taxon>
        <taxon>Pentapetalae</taxon>
        <taxon>Caryophyllales</taxon>
        <taxon>Nepenthaceae</taxon>
        <taxon>Nepenthes</taxon>
    </lineage>
</organism>
<comment type="subunit">
    <text evidence="1">Component of the NDC80 complex.</text>
</comment>
<dbReference type="Gene3D" id="3.30.160.570">
    <property type="entry name" value="Ncd80 complex, Spc24 subunit"/>
    <property type="match status" value="1"/>
</dbReference>
<dbReference type="GO" id="GO:0051301">
    <property type="term" value="P:cell division"/>
    <property type="evidence" value="ECO:0007669"/>
    <property type="project" value="UniProtKB-UniRule"/>
</dbReference>
<keyword evidence="1" id="KW-0137">Centromere</keyword>
<comment type="caution">
    <text evidence="3">The sequence shown here is derived from an EMBL/GenBank/DDBJ whole genome shotgun (WGS) entry which is preliminary data.</text>
</comment>
<feature type="coiled-coil region" evidence="2">
    <location>
        <begin position="58"/>
        <end position="85"/>
    </location>
</feature>
<comment type="subcellular location">
    <subcellularLocation>
        <location evidence="1">Nucleus</location>
    </subcellularLocation>
    <subcellularLocation>
        <location evidence="1">Chromosome</location>
        <location evidence="1">Centromere</location>
        <location evidence="1">Kinetochore</location>
    </subcellularLocation>
</comment>
<dbReference type="Proteomes" id="UP001279734">
    <property type="component" value="Unassembled WGS sequence"/>
</dbReference>
<evidence type="ECO:0000313" key="4">
    <source>
        <dbReference type="Proteomes" id="UP001279734"/>
    </source>
</evidence>
<keyword evidence="1" id="KW-0995">Kinetochore</keyword>